<feature type="compositionally biased region" description="Polar residues" evidence="1">
    <location>
        <begin position="81"/>
        <end position="92"/>
    </location>
</feature>
<keyword evidence="3" id="KW-1185">Reference proteome</keyword>
<evidence type="ECO:0000313" key="2">
    <source>
        <dbReference type="EMBL" id="GIP19419.1"/>
    </source>
</evidence>
<dbReference type="RefSeq" id="WP_213520150.1">
    <property type="nucleotide sequence ID" value="NZ_BOSE01000015.1"/>
</dbReference>
<name>A0A920D1Y7_9BACL</name>
<accession>A0A920D1Y7</accession>
<dbReference type="EMBL" id="BOSE01000015">
    <property type="protein sequence ID" value="GIP19419.1"/>
    <property type="molecule type" value="Genomic_DNA"/>
</dbReference>
<dbReference type="AlphaFoldDB" id="A0A920D1Y7"/>
<feature type="compositionally biased region" description="Basic and acidic residues" evidence="1">
    <location>
        <begin position="60"/>
        <end position="69"/>
    </location>
</feature>
<gene>
    <name evidence="2" type="ORF">J40TS1_50610</name>
</gene>
<comment type="caution">
    <text evidence="2">The sequence shown here is derived from an EMBL/GenBank/DDBJ whole genome shotgun (WGS) entry which is preliminary data.</text>
</comment>
<dbReference type="Proteomes" id="UP000683139">
    <property type="component" value="Unassembled WGS sequence"/>
</dbReference>
<feature type="region of interest" description="Disordered" evidence="1">
    <location>
        <begin position="1"/>
        <end position="118"/>
    </location>
</feature>
<proteinExistence type="predicted"/>
<organism evidence="2 3">
    <name type="scientific">Paenibacillus montaniterrae</name>
    <dbReference type="NCBI Taxonomy" id="429341"/>
    <lineage>
        <taxon>Bacteria</taxon>
        <taxon>Bacillati</taxon>
        <taxon>Bacillota</taxon>
        <taxon>Bacilli</taxon>
        <taxon>Bacillales</taxon>
        <taxon>Paenibacillaceae</taxon>
        <taxon>Paenibacillus</taxon>
    </lineage>
</organism>
<evidence type="ECO:0000313" key="3">
    <source>
        <dbReference type="Proteomes" id="UP000683139"/>
    </source>
</evidence>
<sequence>MNFSVASSNSGQNSKSRLDQLLQIQQSGGSPAERRALLRALQQEMEGERVNQLMVSIPKVKAEPAKQEDKEETNEDGDIVQISQAAQQQYENSESSASTESASSSSPSTSSGSSESSS</sequence>
<feature type="compositionally biased region" description="Polar residues" evidence="1">
    <location>
        <begin position="1"/>
        <end position="15"/>
    </location>
</feature>
<protein>
    <submittedName>
        <fullName evidence="2">Uncharacterized protein</fullName>
    </submittedName>
</protein>
<feature type="compositionally biased region" description="Low complexity" evidence="1">
    <location>
        <begin position="93"/>
        <end position="118"/>
    </location>
</feature>
<evidence type="ECO:0000256" key="1">
    <source>
        <dbReference type="SAM" id="MobiDB-lite"/>
    </source>
</evidence>
<reference evidence="2" key="1">
    <citation type="submission" date="2021-03" db="EMBL/GenBank/DDBJ databases">
        <title>Antimicrobial resistance genes in bacteria isolated from Japanese honey, and their potential for conferring macrolide and lincosamide resistance in the American foulbrood pathogen Paenibacillus larvae.</title>
        <authorList>
            <person name="Okamoto M."/>
            <person name="Kumagai M."/>
            <person name="Kanamori H."/>
            <person name="Takamatsu D."/>
        </authorList>
    </citation>
    <scope>NUCLEOTIDE SEQUENCE</scope>
    <source>
        <strain evidence="2">J40TS1</strain>
    </source>
</reference>